<reference evidence="1" key="1">
    <citation type="journal article" date="2023" name="Mol. Biol. Evol.">
        <title>Third-Generation Sequencing Reveals the Adaptive Role of the Epigenome in Three Deep-Sea Polychaetes.</title>
        <authorList>
            <person name="Perez M."/>
            <person name="Aroh O."/>
            <person name="Sun Y."/>
            <person name="Lan Y."/>
            <person name="Juniper S.K."/>
            <person name="Young C.R."/>
            <person name="Angers B."/>
            <person name="Qian P.Y."/>
        </authorList>
    </citation>
    <scope>NUCLEOTIDE SEQUENCE</scope>
    <source>
        <strain evidence="1">P08H-3</strain>
    </source>
</reference>
<dbReference type="InterPro" id="IPR029206">
    <property type="entry name" value="DUF4532"/>
</dbReference>
<dbReference type="PANTHER" id="PTHR35156:SF1">
    <property type="entry name" value="TESTIS-EXPRESSED PROTEIN 52"/>
    <property type="match status" value="1"/>
</dbReference>
<accession>A0AAD9JHZ2</accession>
<dbReference type="Pfam" id="PF15046">
    <property type="entry name" value="DUF4532"/>
    <property type="match status" value="1"/>
</dbReference>
<gene>
    <name evidence="1" type="ORF">LSH36_294g03060</name>
</gene>
<keyword evidence="2" id="KW-1185">Reference proteome</keyword>
<protein>
    <submittedName>
        <fullName evidence="1">Uncharacterized protein</fullName>
    </submittedName>
</protein>
<evidence type="ECO:0000313" key="1">
    <source>
        <dbReference type="EMBL" id="KAK2153529.1"/>
    </source>
</evidence>
<comment type="caution">
    <text evidence="1">The sequence shown here is derived from an EMBL/GenBank/DDBJ whole genome shotgun (WGS) entry which is preliminary data.</text>
</comment>
<name>A0AAD9JHZ2_9ANNE</name>
<evidence type="ECO:0000313" key="2">
    <source>
        <dbReference type="Proteomes" id="UP001208570"/>
    </source>
</evidence>
<dbReference type="PANTHER" id="PTHR35156">
    <property type="entry name" value="TESTIS-EXPRESSED PROTEIN 52"/>
    <property type="match status" value="1"/>
</dbReference>
<organism evidence="1 2">
    <name type="scientific">Paralvinella palmiformis</name>
    <dbReference type="NCBI Taxonomy" id="53620"/>
    <lineage>
        <taxon>Eukaryota</taxon>
        <taxon>Metazoa</taxon>
        <taxon>Spiralia</taxon>
        <taxon>Lophotrochozoa</taxon>
        <taxon>Annelida</taxon>
        <taxon>Polychaeta</taxon>
        <taxon>Sedentaria</taxon>
        <taxon>Canalipalpata</taxon>
        <taxon>Terebellida</taxon>
        <taxon>Terebelliformia</taxon>
        <taxon>Alvinellidae</taxon>
        <taxon>Paralvinella</taxon>
    </lineage>
</organism>
<dbReference type="AlphaFoldDB" id="A0AAD9JHZ2"/>
<sequence>MPTIDERENLLSEVLPKHTGFTPRPIQKLAVKKKPHTMLDVECNHFLQSSRDEATHGIPPLSYRMWLEASKYDPPIPEKPDPQYNSNVWRNFRKQFGFHVNSEGQKVSEMIAAMYPLNIPSPSRVGDYTYEKFLTEISLIKDEKLRRMAIRRTGKDVEEFKKLKLRAEVRNPPVDPEGSILPPANFKRYAPRFIPPDTPSMWPPPAPPGQTQVDIFGRNVPKARPEPYMWKLSYKLNHPDFKKLKDEVNQRITMSRQRRQPATLTFGKVR</sequence>
<proteinExistence type="predicted"/>
<dbReference type="EMBL" id="JAODUP010000294">
    <property type="protein sequence ID" value="KAK2153529.1"/>
    <property type="molecule type" value="Genomic_DNA"/>
</dbReference>
<dbReference type="Proteomes" id="UP001208570">
    <property type="component" value="Unassembled WGS sequence"/>
</dbReference>